<feature type="region of interest" description="Disordered" evidence="12">
    <location>
        <begin position="359"/>
        <end position="384"/>
    </location>
</feature>
<dbReference type="SUPFAM" id="SSF53335">
    <property type="entry name" value="S-adenosyl-L-methionine-dependent methyltransferases"/>
    <property type="match status" value="1"/>
</dbReference>
<dbReference type="PANTHER" id="PTHR11579:SF0">
    <property type="entry name" value="PROTEIN-L-ISOASPARTATE(D-ASPARTATE) O-METHYLTRANSFERASE"/>
    <property type="match status" value="1"/>
</dbReference>
<name>A0A9X2GNH1_9ACTN</name>
<keyword evidence="8" id="KW-0949">S-adenosyl-L-methionine</keyword>
<evidence type="ECO:0000256" key="3">
    <source>
        <dbReference type="ARBA" id="ARBA00011890"/>
    </source>
</evidence>
<organism evidence="13 14">
    <name type="scientific">Nonomuraea thailandensis</name>
    <dbReference type="NCBI Taxonomy" id="1188745"/>
    <lineage>
        <taxon>Bacteria</taxon>
        <taxon>Bacillati</taxon>
        <taxon>Actinomycetota</taxon>
        <taxon>Actinomycetes</taxon>
        <taxon>Streptosporangiales</taxon>
        <taxon>Streptosporangiaceae</taxon>
        <taxon>Nonomuraea</taxon>
    </lineage>
</organism>
<comment type="similarity">
    <text evidence="2">Belongs to the methyltransferase superfamily. L-isoaspartyl/D-aspartyl protein methyltransferase family.</text>
</comment>
<evidence type="ECO:0000313" key="13">
    <source>
        <dbReference type="EMBL" id="MCP2358816.1"/>
    </source>
</evidence>
<protein>
    <recommendedName>
        <fullName evidence="4">Protein-L-isoaspartate O-methyltransferase</fullName>
        <ecNumber evidence="3">2.1.1.77</ecNumber>
    </recommendedName>
    <alternativeName>
        <fullName evidence="11">L-isoaspartyl protein carboxyl methyltransferase</fullName>
    </alternativeName>
    <alternativeName>
        <fullName evidence="9">Protein L-isoaspartyl methyltransferase</fullName>
    </alternativeName>
    <alternativeName>
        <fullName evidence="10">Protein-beta-aspartate methyltransferase</fullName>
    </alternativeName>
</protein>
<comment type="caution">
    <text evidence="13">The sequence shown here is derived from an EMBL/GenBank/DDBJ whole genome shotgun (WGS) entry which is preliminary data.</text>
</comment>
<dbReference type="InterPro" id="IPR000682">
    <property type="entry name" value="PCMT"/>
</dbReference>
<keyword evidence="5" id="KW-0963">Cytoplasm</keyword>
<keyword evidence="7 13" id="KW-0808">Transferase</keyword>
<evidence type="ECO:0000256" key="9">
    <source>
        <dbReference type="ARBA" id="ARBA00030757"/>
    </source>
</evidence>
<dbReference type="AlphaFoldDB" id="A0A9X2GNH1"/>
<proteinExistence type="inferred from homology"/>
<reference evidence="13" key="1">
    <citation type="submission" date="2022-06" db="EMBL/GenBank/DDBJ databases">
        <title>Sequencing the genomes of 1000 actinobacteria strains.</title>
        <authorList>
            <person name="Klenk H.-P."/>
        </authorList>
    </citation>
    <scope>NUCLEOTIDE SEQUENCE</scope>
    <source>
        <strain evidence="13">DSM 46694</strain>
    </source>
</reference>
<dbReference type="InterPro" id="IPR029063">
    <property type="entry name" value="SAM-dependent_MTases_sf"/>
</dbReference>
<dbReference type="GO" id="GO:0004719">
    <property type="term" value="F:protein-L-isoaspartate (D-aspartate) O-methyltransferase activity"/>
    <property type="evidence" value="ECO:0007669"/>
    <property type="project" value="UniProtKB-EC"/>
</dbReference>
<sequence>MDFAAQRQALVARLRTAQEVGEPVARAMLAVPRHLFVPGVEPEAAYRDEPIVTKLDAGGLPISSSSQPAIMATMLGQLGVEPGHRVLEIGAGTGYNAALLAYLVGPGGHVVALDLDEDTAEEARRHLDAAGVAGVEVVCRDGAGGHPERAPYDRLIATVGVWDLAPAWLAQLGPGGRLVVPLDLRGVQVSAAMERDGERWVSRSVAPCGFMRMRGSLTGTETIVVVRRDPGLMLLLPEPREVGDVRSALEAAPTEITVRREEPAPPLTVATGVALWLALHEPHWCVVNGDLGGGPGGGPGIVRPDGVAVLAADGSLVARGHGAGGAGLAAELAAHVRAWDAAGRPEASALRIEAYPADPASRRATGGTAGDPGACDTAPAAGRGPGAVVIEKRHTTLVVGFG</sequence>
<gene>
    <name evidence="13" type="ORF">HD597_005836</name>
</gene>
<comment type="subcellular location">
    <subcellularLocation>
        <location evidence="1">Cytoplasm</location>
    </subcellularLocation>
</comment>
<dbReference type="GO" id="GO:0032259">
    <property type="term" value="P:methylation"/>
    <property type="evidence" value="ECO:0007669"/>
    <property type="project" value="UniProtKB-KW"/>
</dbReference>
<evidence type="ECO:0000256" key="8">
    <source>
        <dbReference type="ARBA" id="ARBA00022691"/>
    </source>
</evidence>
<dbReference type="Pfam" id="PF01135">
    <property type="entry name" value="PCMT"/>
    <property type="match status" value="1"/>
</dbReference>
<dbReference type="GO" id="GO:0005737">
    <property type="term" value="C:cytoplasm"/>
    <property type="evidence" value="ECO:0007669"/>
    <property type="project" value="UniProtKB-SubCell"/>
</dbReference>
<dbReference type="EMBL" id="JAMZEB010000002">
    <property type="protein sequence ID" value="MCP2358816.1"/>
    <property type="molecule type" value="Genomic_DNA"/>
</dbReference>
<evidence type="ECO:0000256" key="11">
    <source>
        <dbReference type="ARBA" id="ARBA00031350"/>
    </source>
</evidence>
<dbReference type="Proteomes" id="UP001139648">
    <property type="component" value="Unassembled WGS sequence"/>
</dbReference>
<dbReference type="RefSeq" id="WP_253745987.1">
    <property type="nucleotide sequence ID" value="NZ_BAABKA010000007.1"/>
</dbReference>
<evidence type="ECO:0000256" key="2">
    <source>
        <dbReference type="ARBA" id="ARBA00005369"/>
    </source>
</evidence>
<dbReference type="CDD" id="cd02440">
    <property type="entry name" value="AdoMet_MTases"/>
    <property type="match status" value="1"/>
</dbReference>
<evidence type="ECO:0000256" key="4">
    <source>
        <dbReference type="ARBA" id="ARBA00013346"/>
    </source>
</evidence>
<evidence type="ECO:0000256" key="6">
    <source>
        <dbReference type="ARBA" id="ARBA00022603"/>
    </source>
</evidence>
<dbReference type="Gene3D" id="3.40.50.150">
    <property type="entry name" value="Vaccinia Virus protein VP39"/>
    <property type="match status" value="1"/>
</dbReference>
<evidence type="ECO:0000256" key="7">
    <source>
        <dbReference type="ARBA" id="ARBA00022679"/>
    </source>
</evidence>
<keyword evidence="14" id="KW-1185">Reference proteome</keyword>
<evidence type="ECO:0000256" key="5">
    <source>
        <dbReference type="ARBA" id="ARBA00022490"/>
    </source>
</evidence>
<dbReference type="EC" id="2.1.1.77" evidence="3"/>
<keyword evidence="6 13" id="KW-0489">Methyltransferase</keyword>
<evidence type="ECO:0000313" key="14">
    <source>
        <dbReference type="Proteomes" id="UP001139648"/>
    </source>
</evidence>
<evidence type="ECO:0000256" key="10">
    <source>
        <dbReference type="ARBA" id="ARBA00031323"/>
    </source>
</evidence>
<dbReference type="PANTHER" id="PTHR11579">
    <property type="entry name" value="PROTEIN-L-ISOASPARTATE O-METHYLTRANSFERASE"/>
    <property type="match status" value="1"/>
</dbReference>
<evidence type="ECO:0000256" key="1">
    <source>
        <dbReference type="ARBA" id="ARBA00004496"/>
    </source>
</evidence>
<evidence type="ECO:0000256" key="12">
    <source>
        <dbReference type="SAM" id="MobiDB-lite"/>
    </source>
</evidence>
<accession>A0A9X2GNH1</accession>